<dbReference type="EMBL" id="JACHJO010000002">
    <property type="protein sequence ID" value="MBB6118934.1"/>
    <property type="molecule type" value="Genomic_DNA"/>
</dbReference>
<evidence type="ECO:0000256" key="3">
    <source>
        <dbReference type="SAM" id="Phobius"/>
    </source>
</evidence>
<feature type="compositionally biased region" description="Basic and acidic residues" evidence="2">
    <location>
        <begin position="1"/>
        <end position="64"/>
    </location>
</feature>
<dbReference type="PANTHER" id="PTHR33392">
    <property type="entry name" value="POLYISOPRENYL-TEICHOIC ACID--PEPTIDOGLYCAN TEICHOIC ACID TRANSFERASE TAGU"/>
    <property type="match status" value="1"/>
</dbReference>
<evidence type="ECO:0000256" key="2">
    <source>
        <dbReference type="SAM" id="MobiDB-lite"/>
    </source>
</evidence>
<keyword evidence="6" id="KW-1185">Reference proteome</keyword>
<gene>
    <name evidence="5" type="ORF">FHS13_000866</name>
</gene>
<feature type="region of interest" description="Disordered" evidence="2">
    <location>
        <begin position="1"/>
        <end position="92"/>
    </location>
</feature>
<dbReference type="PANTHER" id="PTHR33392:SF6">
    <property type="entry name" value="POLYISOPRENYL-TEICHOIC ACID--PEPTIDOGLYCAN TEICHOIC ACID TRANSFERASE TAGU"/>
    <property type="match status" value="1"/>
</dbReference>
<dbReference type="InterPro" id="IPR004474">
    <property type="entry name" value="LytR_CpsA_psr"/>
</dbReference>
<feature type="domain" description="Cell envelope-related transcriptional attenuator" evidence="4">
    <location>
        <begin position="176"/>
        <end position="332"/>
    </location>
</feature>
<comment type="caution">
    <text evidence="5">The sequence shown here is derived from an EMBL/GenBank/DDBJ whole genome shotgun (WGS) entry which is preliminary data.</text>
</comment>
<feature type="compositionally biased region" description="Basic residues" evidence="2">
    <location>
        <begin position="82"/>
        <end position="92"/>
    </location>
</feature>
<dbReference type="Gene3D" id="3.40.630.190">
    <property type="entry name" value="LCP protein"/>
    <property type="match status" value="1"/>
</dbReference>
<dbReference type="Pfam" id="PF03816">
    <property type="entry name" value="LytR_cpsA_psr"/>
    <property type="match status" value="1"/>
</dbReference>
<dbReference type="InterPro" id="IPR050922">
    <property type="entry name" value="LytR/CpsA/Psr_CW_biosynth"/>
</dbReference>
<proteinExistence type="inferred from homology"/>
<evidence type="ECO:0000313" key="5">
    <source>
        <dbReference type="EMBL" id="MBB6118934.1"/>
    </source>
</evidence>
<protein>
    <submittedName>
        <fullName evidence="5">LCP family protein required for cell wall assembly</fullName>
    </submittedName>
</protein>
<evidence type="ECO:0000313" key="6">
    <source>
        <dbReference type="Proteomes" id="UP000536604"/>
    </source>
</evidence>
<feature type="transmembrane region" description="Helical" evidence="3">
    <location>
        <begin position="100"/>
        <end position="122"/>
    </location>
</feature>
<dbReference type="AlphaFoldDB" id="A0A841ILP3"/>
<accession>A0A841ILP3</accession>
<dbReference type="Proteomes" id="UP000536604">
    <property type="component" value="Unassembled WGS sequence"/>
</dbReference>
<keyword evidence="3" id="KW-1133">Transmembrane helix</keyword>
<evidence type="ECO:0000256" key="1">
    <source>
        <dbReference type="ARBA" id="ARBA00006068"/>
    </source>
</evidence>
<keyword evidence="3" id="KW-0812">Transmembrane</keyword>
<reference evidence="5 6" key="1">
    <citation type="submission" date="2020-08" db="EMBL/GenBank/DDBJ databases">
        <title>Genomic Encyclopedia of Type Strains, Phase III (KMG-III): the genomes of soil and plant-associated and newly described type strains.</title>
        <authorList>
            <person name="Whitman W."/>
        </authorList>
    </citation>
    <scope>NUCLEOTIDE SEQUENCE [LARGE SCALE GENOMIC DNA]</scope>
    <source>
        <strain evidence="5 6">CECT 8712</strain>
    </source>
</reference>
<keyword evidence="3" id="KW-0472">Membrane</keyword>
<sequence>MADRRNRGDSSPSGEHDRQGVFRRAGDPDKPDAFEKLYRPRESEQKVLGETRRLPPAEEVPPRTRRERRTHYSGREYDGSGRRTRARRTRQKLARTTGRTALIVLCVFLAAVVALPTWFYLWSNSRLARVEAITDHEGRPDRQPGTVYMIVGSDSRDGLDEEEMRELATGYAEGRRTDTIMLLYVPDGDGEPTIVSVPRDSYVELAVPGWGQNKINAAYADAVCGTGDEGDEVCGGPAPLVETFERASGVRVDHYVEIGMGGFVGIVDAIGGVELCPEEPMEDPKAGLDIEAGCQTMDGGTALGYVRTRNSPRADLDRIARQREFFSALVRSAGEPSTLYNPFKSVPLVLAGTDTFTVDEGDKLRHLGTLLLAMRGGTQTTAIPVGSTPTLDGVGSVVVWDEVRSEEMFAAMREGEPIPESAFQE</sequence>
<dbReference type="NCBIfam" id="TIGR00350">
    <property type="entry name" value="lytR_cpsA_psr"/>
    <property type="match status" value="1"/>
</dbReference>
<comment type="similarity">
    <text evidence="1">Belongs to the LytR/CpsA/Psr (LCP) family.</text>
</comment>
<dbReference type="RefSeq" id="WP_184287762.1">
    <property type="nucleotide sequence ID" value="NZ_JACHJO010000002.1"/>
</dbReference>
<name>A0A841ILP3_9ACTN</name>
<organism evidence="5 6">
    <name type="scientific">Nocardiopsis algeriensis</name>
    <dbReference type="NCBI Taxonomy" id="1478215"/>
    <lineage>
        <taxon>Bacteria</taxon>
        <taxon>Bacillati</taxon>
        <taxon>Actinomycetota</taxon>
        <taxon>Actinomycetes</taxon>
        <taxon>Streptosporangiales</taxon>
        <taxon>Nocardiopsidaceae</taxon>
        <taxon>Nocardiopsis</taxon>
    </lineage>
</organism>
<evidence type="ECO:0000259" key="4">
    <source>
        <dbReference type="Pfam" id="PF03816"/>
    </source>
</evidence>